<protein>
    <submittedName>
        <fullName evidence="1">Uncharacterized protein</fullName>
    </submittedName>
</protein>
<name>W9AK01_MYCCO</name>
<sequence length="96" mass="9057">MLATPLAAPAGGITTGCAAAPVNGAANPPPPCPPAGGAAAACCTMPTQGTPGLALNAGCASADALSASAGEHNAAVATMLTASRFDLLRMFSPCAY</sequence>
<reference evidence="1" key="2">
    <citation type="submission" date="2014-03" db="EMBL/GenBank/DDBJ databases">
        <authorList>
            <person name="Urmite Genomes"/>
        </authorList>
    </citation>
    <scope>NUCLEOTIDE SEQUENCE</scope>
    <source>
        <strain evidence="1">DSM 44829</strain>
    </source>
</reference>
<dbReference type="Proteomes" id="UP000028870">
    <property type="component" value="Unassembled WGS sequence"/>
</dbReference>
<organism evidence="1 2">
    <name type="scientific">Mycolicibacterium cosmeticum</name>
    <dbReference type="NCBI Taxonomy" id="258533"/>
    <lineage>
        <taxon>Bacteria</taxon>
        <taxon>Bacillati</taxon>
        <taxon>Actinomycetota</taxon>
        <taxon>Actinomycetes</taxon>
        <taxon>Mycobacteriales</taxon>
        <taxon>Mycobacteriaceae</taxon>
        <taxon>Mycolicibacterium</taxon>
    </lineage>
</organism>
<evidence type="ECO:0000313" key="2">
    <source>
        <dbReference type="Proteomes" id="UP000028870"/>
    </source>
</evidence>
<dbReference type="EMBL" id="CCBB010000001">
    <property type="protein sequence ID" value="CDO06039.1"/>
    <property type="molecule type" value="Genomic_DNA"/>
</dbReference>
<comment type="caution">
    <text evidence="1">The sequence shown here is derived from an EMBL/GenBank/DDBJ whole genome shotgun (WGS) entry which is preliminary data.</text>
</comment>
<evidence type="ECO:0000313" key="1">
    <source>
        <dbReference type="EMBL" id="CDO06039.1"/>
    </source>
</evidence>
<accession>W9AK01</accession>
<gene>
    <name evidence="1" type="ORF">BN977_00818</name>
</gene>
<reference evidence="1" key="1">
    <citation type="submission" date="2014-03" db="EMBL/GenBank/DDBJ databases">
        <title>Draft Genome Sequence of Mycobacterium cosmeticum DSM 44829.</title>
        <authorList>
            <person name="Croce O."/>
            <person name="Robert C."/>
            <person name="Raoult D."/>
            <person name="Drancourt M."/>
        </authorList>
    </citation>
    <scope>NUCLEOTIDE SEQUENCE [LARGE SCALE GENOMIC DNA]</scope>
    <source>
        <strain evidence="1">DSM 44829</strain>
    </source>
</reference>
<keyword evidence="2" id="KW-1185">Reference proteome</keyword>
<proteinExistence type="predicted"/>
<dbReference type="AlphaFoldDB" id="W9AK01"/>